<dbReference type="Proteomes" id="UP000002586">
    <property type="component" value="Chromosome"/>
</dbReference>
<evidence type="ECO:0000313" key="2">
    <source>
        <dbReference type="EMBL" id="ABK44558.1"/>
    </source>
</evidence>
<dbReference type="SMART" id="SM00507">
    <property type="entry name" value="HNHc"/>
    <property type="match status" value="1"/>
</dbReference>
<feature type="domain" description="HNH nuclease" evidence="1">
    <location>
        <begin position="188"/>
        <end position="239"/>
    </location>
</feature>
<dbReference type="InterPro" id="IPR002711">
    <property type="entry name" value="HNH"/>
</dbReference>
<dbReference type="STRING" id="156889.Mmc1_2057"/>
<sequence>MNEEKPARKVCKKCGKDKPIADFPSRFYKDKQNLYISGHCAECELERCRLKSRKRTKVQRQAERRRINENKGRQYRTIDEVQAEALERQEARHAKRDATEAWNRWVYQTAPDWWLNAFYASKGTPWSDHRLSVADRYRIRYQRDPEFKTNERVRSQAYKHDNPERVSQWSGGQSRVMDQHDGTMEKGSAMALLKEFDECPYCGEDLIASNSTLDHMDPIASGGIHGVSNLVVACDQCNRSKGSTPFMDWVETLSQPYRDNALMTYWQKQLLAPGKIARDLERCKINGFRWSARVA</sequence>
<name>A0L9B5_MAGMM</name>
<proteinExistence type="predicted"/>
<dbReference type="RefSeq" id="WP_011713689.1">
    <property type="nucleotide sequence ID" value="NC_008576.1"/>
</dbReference>
<dbReference type="Gene3D" id="1.10.30.50">
    <property type="match status" value="1"/>
</dbReference>
<dbReference type="Pfam" id="PF01844">
    <property type="entry name" value="HNH"/>
    <property type="match status" value="1"/>
</dbReference>
<dbReference type="PANTHER" id="PTHR33877:SF2">
    <property type="entry name" value="OS07G0170200 PROTEIN"/>
    <property type="match status" value="1"/>
</dbReference>
<dbReference type="KEGG" id="mgm:Mmc1_2057"/>
<organism evidence="2 3">
    <name type="scientific">Magnetococcus marinus (strain ATCC BAA-1437 / JCM 17883 / MC-1)</name>
    <dbReference type="NCBI Taxonomy" id="156889"/>
    <lineage>
        <taxon>Bacteria</taxon>
        <taxon>Pseudomonadati</taxon>
        <taxon>Pseudomonadota</taxon>
        <taxon>Magnetococcia</taxon>
        <taxon>Magnetococcales</taxon>
        <taxon>Magnetococcaceae</taxon>
        <taxon>Magnetococcus</taxon>
    </lineage>
</organism>
<dbReference type="eggNOG" id="COG1403">
    <property type="taxonomic scope" value="Bacteria"/>
</dbReference>
<evidence type="ECO:0000313" key="3">
    <source>
        <dbReference type="Proteomes" id="UP000002586"/>
    </source>
</evidence>
<keyword evidence="3" id="KW-1185">Reference proteome</keyword>
<dbReference type="InterPro" id="IPR003615">
    <property type="entry name" value="HNH_nuc"/>
</dbReference>
<dbReference type="InterPro" id="IPR052892">
    <property type="entry name" value="NA-targeting_endonuclease"/>
</dbReference>
<dbReference type="PANTHER" id="PTHR33877">
    <property type="entry name" value="SLL1193 PROTEIN"/>
    <property type="match status" value="1"/>
</dbReference>
<dbReference type="GO" id="GO:0003676">
    <property type="term" value="F:nucleic acid binding"/>
    <property type="evidence" value="ECO:0007669"/>
    <property type="project" value="InterPro"/>
</dbReference>
<dbReference type="AlphaFoldDB" id="A0L9B5"/>
<evidence type="ECO:0000259" key="1">
    <source>
        <dbReference type="SMART" id="SM00507"/>
    </source>
</evidence>
<dbReference type="GO" id="GO:0004519">
    <property type="term" value="F:endonuclease activity"/>
    <property type="evidence" value="ECO:0007669"/>
    <property type="project" value="InterPro"/>
</dbReference>
<reference evidence="2 3" key="2">
    <citation type="journal article" date="2012" name="Int. J. Syst. Evol. Microbiol.">
        <title>Magnetococcus marinus gen. nov., sp. nov., a marine, magnetotactic bacterium that represents a novel lineage (Magnetococcaceae fam. nov.; Magnetococcales ord. nov.) at the base of the Alphaproteobacteria.</title>
        <authorList>
            <person name="Bazylinski D.A."/>
            <person name="Williams T.J."/>
            <person name="Lefevre C.T."/>
            <person name="Berg R.J."/>
            <person name="Zhang C.L."/>
            <person name="Bowser S.S."/>
            <person name="Dean A.J."/>
            <person name="Beveridge T.J."/>
        </authorList>
    </citation>
    <scope>NUCLEOTIDE SEQUENCE [LARGE SCALE GENOMIC DNA]</scope>
    <source>
        <strain evidence="3">ATCC BAA-1437 / JCM 17883 / MC-1</strain>
    </source>
</reference>
<dbReference type="HOGENOM" id="CLU_942687_0_0_5"/>
<gene>
    <name evidence="2" type="ordered locus">Mmc1_2057</name>
</gene>
<protein>
    <submittedName>
        <fullName evidence="2">HNH nuclease</fullName>
    </submittedName>
</protein>
<dbReference type="CDD" id="cd00085">
    <property type="entry name" value="HNHc"/>
    <property type="match status" value="1"/>
</dbReference>
<reference evidence="3" key="1">
    <citation type="journal article" date="2009" name="Appl. Environ. Microbiol.">
        <title>Complete genome sequence of the chemolithoautotrophic marine magnetotactic coccus strain MC-1.</title>
        <authorList>
            <person name="Schubbe S."/>
            <person name="Williams T.J."/>
            <person name="Xie G."/>
            <person name="Kiss H.E."/>
            <person name="Brettin T.S."/>
            <person name="Martinez D."/>
            <person name="Ross C.A."/>
            <person name="Schuler D."/>
            <person name="Cox B.L."/>
            <person name="Nealson K.H."/>
            <person name="Bazylinski D.A."/>
        </authorList>
    </citation>
    <scope>NUCLEOTIDE SEQUENCE [LARGE SCALE GENOMIC DNA]</scope>
    <source>
        <strain evidence="3">ATCC BAA-1437 / JCM 17883 / MC-1</strain>
    </source>
</reference>
<dbReference type="OrthoDB" id="5292295at2"/>
<dbReference type="EMBL" id="CP000471">
    <property type="protein sequence ID" value="ABK44558.1"/>
    <property type="molecule type" value="Genomic_DNA"/>
</dbReference>
<dbReference type="GO" id="GO:0008270">
    <property type="term" value="F:zinc ion binding"/>
    <property type="evidence" value="ECO:0007669"/>
    <property type="project" value="InterPro"/>
</dbReference>
<accession>A0L9B5</accession>